<dbReference type="KEGG" id="char:105902696"/>
<keyword evidence="3" id="KW-1185">Reference proteome</keyword>
<protein>
    <submittedName>
        <fullName evidence="4">Uncharacterized protein LOC105902696</fullName>
    </submittedName>
</protein>
<feature type="compositionally biased region" description="Basic and acidic residues" evidence="1">
    <location>
        <begin position="953"/>
        <end position="966"/>
    </location>
</feature>
<dbReference type="InterPro" id="IPR046432">
    <property type="entry name" value="TASOR"/>
</dbReference>
<feature type="compositionally biased region" description="Polar residues" evidence="1">
    <location>
        <begin position="812"/>
        <end position="844"/>
    </location>
</feature>
<feature type="domain" description="TASOR pseudo-PARP" evidence="2">
    <location>
        <begin position="79"/>
        <end position="227"/>
    </location>
</feature>
<feature type="compositionally biased region" description="Acidic residues" evidence="1">
    <location>
        <begin position="1643"/>
        <end position="1652"/>
    </location>
</feature>
<feature type="region of interest" description="Disordered" evidence="1">
    <location>
        <begin position="1574"/>
        <end position="1608"/>
    </location>
</feature>
<feature type="compositionally biased region" description="Polar residues" evidence="1">
    <location>
        <begin position="1046"/>
        <end position="1062"/>
    </location>
</feature>
<feature type="region of interest" description="Disordered" evidence="1">
    <location>
        <begin position="871"/>
        <end position="1098"/>
    </location>
</feature>
<dbReference type="GO" id="GO:0045814">
    <property type="term" value="P:negative regulation of gene expression, epigenetic"/>
    <property type="evidence" value="ECO:0007669"/>
    <property type="project" value="InterPro"/>
</dbReference>
<dbReference type="PANTHER" id="PTHR16207:SF10">
    <property type="entry name" value="PROTEIN TASOR 2"/>
    <property type="match status" value="1"/>
</dbReference>
<sequence length="1699" mass="185266">MVAEWRENGKKSAMEEDDRLKEGRMELVLPGSTAFDDRILPPLHDSYLYDDSRKSFLYSSAHLINNVALQTRYAAFRAEKRECGYTEKELEESFGFLLFDDENKATELGDRGLLTGHGTCSTLGEPSKGVCVSKYSDCLDLRPWYSGKSGHIAIIKLTKGRVKEVMENYTLKFTPPTRGFDTHVSEQIKTVTAATSSFLAFERTQYYIYELLNGGEDAETCPRHVYPFAIVAFSYGEAETAVPGKTEHSEEKAVFDYRPWTGRLAIDSLVFEIGLKSNSGALIPAKLPKTLTVKNVIRVTDLKALLPKEVFETCFSGDIFVGGKCCSVYEVIATKEEDTSLCLLIDELKEKDLALVFLLSDSGVFVMLHSSYFLSYEDAGFEKTESLHGLFMFPDSHTIQRDTKSVQRESALSSAVLRVLPALNYAEMEVEKSGADQHSELRTLFEQHLKNYRTLIQPGLQNSPQREASMFPDQYDVPGVFKHLYPLPKWTEVIGLRVLLYLNDPRSFEIPVKRASELMCQQQNRDDPDDEVYYYISSPEEPPSDPASDRADTPLDPPASDRADTPLEPKDDSPTDDMAAEDLSKDYVPSVSPPSDNMTSCAAMAEDLVKQTNAEESPQGRGMDSPVATVPDGIESADERSPEDDRRYCSEDPPVSQPAAVKDCSKSDAQQAVCTPLKRRKSLRGKDRDFIDNSVGVDSATDMLAEDDDDQPKSSPVSGCAQPAELAVDLPEAEEAGCGSLSVGSEKPLSPGADASVTEASRDRDAKISPSELKLSPAMCEELCKTTTEESASSQTVSGHAESPLEAEVSVLTATPQGSEDTAEVRQSNMDKFPSQSNQASATSKDLCEQGLDNPSCRSLLEGQELLDAVDSDPVASLPSELPTTPKVLKEYNESESHTEKAHSILNVVESEKPQAEEAEVSSLSETVSIIDAPAERLIKNGGQEDNTPSDRQPNEDSSKSNRKDNGSSPLAVCTEEPPVANKNCPSATLPAVIDSSSAGSKDSHKSELSSESVQDAEPEDLCSTSVAEQQALLAGSEKHLEPDVNSPTDTTLGGVRSSTKMPTDASKREDSCSEKSKTGDKTAQSESLEPQVIGVTSNLPEAVDLTVEGNNTLRESSSVSDRPPSLLLSDVVVSSKPEIENLTTGDVLTDHDKKEDDGDSMRVTTLHSDAAEEVMTENRAPLVSPKPRVQENTGKTDKPLKKVGSGGPDTTVEDKTPLKRGRKRRRGRSSKRLVLIKPKISPQQQQPMPRSISPPSLVLTETTHVELEGEEQKLPSLDINQSSLSVKQNDDVLLVADGVAEQVDPLGNKSAPLKSFEHNYSQKGKAANQSSEVSTAIELFPSKKKDGKTLRRYSTRRERNNKQQGDSPKQGGDIKPSVEIIIQSKQVRPLKRKLNLDSLNHDLRTVITDCGKVFVPHGSEMLPEDVELAMKRQKAADGGKGLRRIISPKGPGPVTRSSSDSARDAVTGESRFNEWLARKDSTKHPLSLTPERGEVLKRQLGEQFHSPKNVSAERHATRAENYPSLHREVLDRLPNWLLGLEDDSNSQTQVTFMGQEMPTEGSDDNISLSETKADEDVSLEASQLNRTTESDCKGEPPPQKAKRKRSATYTVIPISDLRTVFKVKGLNLGASELDSKRLKDGGDEDADDGSGEESNPASVSDEVAVNLQGGLKAMLAGSTEGTSGGNPGVCAESALTDE</sequence>
<feature type="compositionally biased region" description="Basic and acidic residues" evidence="1">
    <location>
        <begin position="1066"/>
        <end position="1081"/>
    </location>
</feature>
<feature type="compositionally biased region" description="Basic and acidic residues" evidence="1">
    <location>
        <begin position="1149"/>
        <end position="1161"/>
    </location>
</feature>
<feature type="compositionally biased region" description="Polar residues" evidence="1">
    <location>
        <begin position="1321"/>
        <end position="1335"/>
    </location>
</feature>
<dbReference type="GO" id="GO:0005654">
    <property type="term" value="C:nucleoplasm"/>
    <property type="evidence" value="ECO:0007669"/>
    <property type="project" value="TreeGrafter"/>
</dbReference>
<evidence type="ECO:0000259" key="2">
    <source>
        <dbReference type="Pfam" id="PF12509"/>
    </source>
</evidence>
<dbReference type="RefSeq" id="XP_031418110.1">
    <property type="nucleotide sequence ID" value="XM_031562250.2"/>
</dbReference>
<feature type="region of interest" description="Disordered" evidence="1">
    <location>
        <begin position="1169"/>
        <end position="1258"/>
    </location>
</feature>
<feature type="compositionally biased region" description="Basic and acidic residues" evidence="1">
    <location>
        <begin position="1342"/>
        <end position="1362"/>
    </location>
</feature>
<proteinExistence type="predicted"/>
<accession>A0A6P8F241</accession>
<feature type="compositionally biased region" description="Basic residues" evidence="1">
    <location>
        <begin position="1219"/>
        <end position="1232"/>
    </location>
</feature>
<dbReference type="GeneID" id="105902696"/>
<dbReference type="PANTHER" id="PTHR16207">
    <property type="entry name" value="SET DOMAIN-CONTAINING PROTEIN"/>
    <property type="match status" value="1"/>
</dbReference>
<feature type="compositionally biased region" description="Basic and acidic residues" evidence="1">
    <location>
        <begin position="888"/>
        <end position="903"/>
    </location>
</feature>
<gene>
    <name evidence="4" type="primary">LOC105902696</name>
</gene>
<feature type="compositionally biased region" description="Polar residues" evidence="1">
    <location>
        <begin position="1082"/>
        <end position="1098"/>
    </location>
</feature>
<dbReference type="OrthoDB" id="5960959at2759"/>
<feature type="compositionally biased region" description="Polar residues" evidence="1">
    <location>
        <begin position="789"/>
        <end position="798"/>
    </location>
</feature>
<evidence type="ECO:0000313" key="4">
    <source>
        <dbReference type="RefSeq" id="XP_031418110.1"/>
    </source>
</evidence>
<organism evidence="3 4">
    <name type="scientific">Clupea harengus</name>
    <name type="common">Atlantic herring</name>
    <dbReference type="NCBI Taxonomy" id="7950"/>
    <lineage>
        <taxon>Eukaryota</taxon>
        <taxon>Metazoa</taxon>
        <taxon>Chordata</taxon>
        <taxon>Craniata</taxon>
        <taxon>Vertebrata</taxon>
        <taxon>Euteleostomi</taxon>
        <taxon>Actinopterygii</taxon>
        <taxon>Neopterygii</taxon>
        <taxon>Teleostei</taxon>
        <taxon>Clupei</taxon>
        <taxon>Clupeiformes</taxon>
        <taxon>Clupeoidei</taxon>
        <taxon>Clupeidae</taxon>
        <taxon>Clupea</taxon>
    </lineage>
</organism>
<evidence type="ECO:0000313" key="3">
    <source>
        <dbReference type="Proteomes" id="UP000515152"/>
    </source>
</evidence>
<feature type="region of interest" description="Disordered" evidence="1">
    <location>
        <begin position="1144"/>
        <end position="1163"/>
    </location>
</feature>
<feature type="region of interest" description="Disordered" evidence="1">
    <location>
        <begin position="1440"/>
        <end position="1468"/>
    </location>
</feature>
<dbReference type="Proteomes" id="UP000515152">
    <property type="component" value="Chromosome 24"/>
</dbReference>
<name>A0A6P8F241_CLUHA</name>
<dbReference type="InterPro" id="IPR022188">
    <property type="entry name" value="TASOR_DUF3715"/>
</dbReference>
<feature type="region of interest" description="Disordered" evidence="1">
    <location>
        <begin position="1636"/>
        <end position="1663"/>
    </location>
</feature>
<feature type="region of interest" description="Disordered" evidence="1">
    <location>
        <begin position="522"/>
        <end position="849"/>
    </location>
</feature>
<dbReference type="Pfam" id="PF12509">
    <property type="entry name" value="DUF3715"/>
    <property type="match status" value="1"/>
</dbReference>
<feature type="compositionally biased region" description="Basic and acidic residues" evidence="1">
    <location>
        <begin position="547"/>
        <end position="573"/>
    </location>
</feature>
<feature type="region of interest" description="Disordered" evidence="1">
    <location>
        <begin position="1677"/>
        <end position="1699"/>
    </location>
</feature>
<evidence type="ECO:0000256" key="1">
    <source>
        <dbReference type="SAM" id="MobiDB-lite"/>
    </source>
</evidence>
<feature type="region of interest" description="Disordered" evidence="1">
    <location>
        <begin position="1321"/>
        <end position="1376"/>
    </location>
</feature>
<reference evidence="4" key="1">
    <citation type="submission" date="2025-08" db="UniProtKB">
        <authorList>
            <consortium name="RefSeq"/>
        </authorList>
    </citation>
    <scope>IDENTIFICATION</scope>
</reference>
<feature type="compositionally biased region" description="Basic and acidic residues" evidence="1">
    <location>
        <begin position="637"/>
        <end position="650"/>
    </location>
</feature>